<keyword evidence="2" id="KW-0472">Membrane</keyword>
<protein>
    <recommendedName>
        <fullName evidence="5">HEAT repeat protein</fullName>
    </recommendedName>
</protein>
<proteinExistence type="predicted"/>
<feature type="transmembrane region" description="Helical" evidence="2">
    <location>
        <begin position="12"/>
        <end position="30"/>
    </location>
</feature>
<dbReference type="Proteomes" id="UP000318626">
    <property type="component" value="Chromosome"/>
</dbReference>
<dbReference type="EMBL" id="CP036289">
    <property type="protein sequence ID" value="QDU73242.1"/>
    <property type="molecule type" value="Genomic_DNA"/>
</dbReference>
<dbReference type="KEGG" id="bvo:Pan97_02090"/>
<evidence type="ECO:0000256" key="2">
    <source>
        <dbReference type="SAM" id="Phobius"/>
    </source>
</evidence>
<name>A0A518C1Z7_9BACT</name>
<evidence type="ECO:0000256" key="1">
    <source>
        <dbReference type="SAM" id="MobiDB-lite"/>
    </source>
</evidence>
<dbReference type="AlphaFoldDB" id="A0A518C1Z7"/>
<dbReference type="OrthoDB" id="287142at2"/>
<sequence>MSGSPANNTYLWLGGISAVIIVALAGVLFGQMRFIAQQNHQLMIENQRIEIQLDQLKTRFDMHGAQVVAKLDSGLPLVSAADYRTLNIQDELKGPIMGALIRQLKDDRFFVKLNGLTGLAAMAPDLGRREIFAPMVVPAVIPTLKDERLRVWGMSVLNQYQRHAAAAAPMVLETCDATRWIRVTSSIKDARIMDPQCDYMPLLIRHIEQSEDDWKITLVRLQHGFTDEEVLQAYEGALEQASNEKLKRRYSGIVRYLKNQPPTGSAPPPPRSVESYIEED</sequence>
<reference evidence="4" key="1">
    <citation type="submission" date="2019-02" db="EMBL/GenBank/DDBJ databases">
        <title>Deep-cultivation of Planctomycetes and their phenomic and genomic characterization uncovers novel biology.</title>
        <authorList>
            <person name="Wiegand S."/>
            <person name="Jogler M."/>
            <person name="Boedeker C."/>
            <person name="Pinto D."/>
            <person name="Vollmers J."/>
            <person name="Rivas-Marin E."/>
            <person name="Kohn T."/>
            <person name="Peeters S.H."/>
            <person name="Heuer A."/>
            <person name="Rast P."/>
            <person name="Oberbeckmann S."/>
            <person name="Bunk B."/>
            <person name="Jeske O."/>
            <person name="Meyerdierks A."/>
            <person name="Storesund J.E."/>
            <person name="Kallscheuer N."/>
            <person name="Luecker S."/>
            <person name="Lage O.M."/>
            <person name="Pohl T."/>
            <person name="Merkel B.J."/>
            <person name="Hornburger P."/>
            <person name="Mueller R.-W."/>
            <person name="Bruemmer F."/>
            <person name="Labrenz M."/>
            <person name="Spormann A.M."/>
            <person name="Op den Camp H."/>
            <person name="Overmann J."/>
            <person name="Amann R."/>
            <person name="Jetten M.S.M."/>
            <person name="Mascher T."/>
            <person name="Medema M.H."/>
            <person name="Devos D.P."/>
            <person name="Kaster A.-K."/>
            <person name="Ovreas L."/>
            <person name="Rohde M."/>
            <person name="Galperin M.Y."/>
            <person name="Jogler C."/>
        </authorList>
    </citation>
    <scope>NUCLEOTIDE SEQUENCE [LARGE SCALE GENOMIC DNA]</scope>
    <source>
        <strain evidence="4">Pan97</strain>
    </source>
</reference>
<keyword evidence="4" id="KW-1185">Reference proteome</keyword>
<keyword evidence="2" id="KW-0812">Transmembrane</keyword>
<evidence type="ECO:0000313" key="4">
    <source>
        <dbReference type="Proteomes" id="UP000318626"/>
    </source>
</evidence>
<organism evidence="3 4">
    <name type="scientific">Bremerella volcania</name>
    <dbReference type="NCBI Taxonomy" id="2527984"/>
    <lineage>
        <taxon>Bacteria</taxon>
        <taxon>Pseudomonadati</taxon>
        <taxon>Planctomycetota</taxon>
        <taxon>Planctomycetia</taxon>
        <taxon>Pirellulales</taxon>
        <taxon>Pirellulaceae</taxon>
        <taxon>Bremerella</taxon>
    </lineage>
</organism>
<evidence type="ECO:0000313" key="3">
    <source>
        <dbReference type="EMBL" id="QDU73242.1"/>
    </source>
</evidence>
<evidence type="ECO:0008006" key="5">
    <source>
        <dbReference type="Google" id="ProtNLM"/>
    </source>
</evidence>
<gene>
    <name evidence="3" type="ORF">Pan97_02090</name>
</gene>
<accession>A0A518C1Z7</accession>
<feature type="region of interest" description="Disordered" evidence="1">
    <location>
        <begin position="257"/>
        <end position="280"/>
    </location>
</feature>
<keyword evidence="2" id="KW-1133">Transmembrane helix</keyword>
<dbReference type="RefSeq" id="WP_144969915.1">
    <property type="nucleotide sequence ID" value="NZ_CP036289.1"/>
</dbReference>